<keyword evidence="2" id="KW-1185">Reference proteome</keyword>
<organism evidence="1 2">
    <name type="scientific">Violaceomyces palustris</name>
    <dbReference type="NCBI Taxonomy" id="1673888"/>
    <lineage>
        <taxon>Eukaryota</taxon>
        <taxon>Fungi</taxon>
        <taxon>Dikarya</taxon>
        <taxon>Basidiomycota</taxon>
        <taxon>Ustilaginomycotina</taxon>
        <taxon>Ustilaginomycetes</taxon>
        <taxon>Violaceomycetales</taxon>
        <taxon>Violaceomycetaceae</taxon>
        <taxon>Violaceomyces</taxon>
    </lineage>
</organism>
<dbReference type="Proteomes" id="UP000245626">
    <property type="component" value="Unassembled WGS sequence"/>
</dbReference>
<proteinExistence type="predicted"/>
<accession>A0ACD0P841</accession>
<protein>
    <submittedName>
        <fullName evidence="1">Uncharacterized protein</fullName>
    </submittedName>
</protein>
<reference evidence="1 2" key="1">
    <citation type="journal article" date="2018" name="Mol. Biol. Evol.">
        <title>Broad Genomic Sampling Reveals a Smut Pathogenic Ancestry of the Fungal Clade Ustilaginomycotina.</title>
        <authorList>
            <person name="Kijpornyongpan T."/>
            <person name="Mondo S.J."/>
            <person name="Barry K."/>
            <person name="Sandor L."/>
            <person name="Lee J."/>
            <person name="Lipzen A."/>
            <person name="Pangilinan J."/>
            <person name="LaButti K."/>
            <person name="Hainaut M."/>
            <person name="Henrissat B."/>
            <person name="Grigoriev I.V."/>
            <person name="Spatafora J.W."/>
            <person name="Aime M.C."/>
        </authorList>
    </citation>
    <scope>NUCLEOTIDE SEQUENCE [LARGE SCALE GENOMIC DNA]</scope>
    <source>
        <strain evidence="1 2">SA 807</strain>
    </source>
</reference>
<evidence type="ECO:0000313" key="2">
    <source>
        <dbReference type="Proteomes" id="UP000245626"/>
    </source>
</evidence>
<name>A0ACD0P841_9BASI</name>
<sequence length="827" mass="90217">MASKDGQHLLPQYLSIPDERRLTDRRAIESVLSSILAASPDCLSVTEPSVREDFISNLIRDLGRGTGKRLETDRLGRNASGWSEKCRLDALKILKEATRLPNGTAPMAKTDSLQIFLQQLEFSERPSQRTSSDSATLVSQDEAGAPPPQSIFMSSLKLGGQQSSVGNSSARSIFSTSLRRTKAKSIKSGRWASSTKEAVTPNWDITDASLRCLNNILFLNESTRSEFVSSEALKGGEVIADLLSDPWRTPAEIIFLSSRLLFFTTLFEAPFNKLVVEDHDIVPSIAACTYALLRDLLAAEGHTHASTKDVGTGKGPKQTSLSRPVTATTAQLKGALSELLKAFFNLGLYYPRLSKNDPGPSSAAQSSLHEKAILGEGYHSALQDVLLPTLQVVTWSPLDPRVPLSPPITNAIAVLLNFPIPQYRELWFKASELPQTFTGDESKVSRPWLLPRSRSQRSNHSNRSEKSGGGGGNGGEGGGNRLSKAVGAFLQQIQNGGSVPRAEQKEGRQVPLSSSSPTSTTSEEVRLEAQISPSSTQALSSCPRFVAKLLVLAEAMLKRYLSMAPDQGTTVEDPDDKAVKGLAERDGIDLEDTLQPLILLLRKVAAEDDGMKIKLRQIILPEDISRSRPIDKRLDLTGRLVRLMSSILLPRLARASGELLLAICNADPKLMTDLIGYGPCAGFLMSVNLASALPGASHSGTASGSSRTINPITGCFDPTEEEEQEDNHFSNLSQEEKEAEAEKLIGLFDRMNRTGVISVKNPLEVAAESGRFEEIEQKAEEEERRAREEEEKEDELIVEREMEKRKKRAEEARRRAQALVAGGGESK</sequence>
<gene>
    <name evidence="1" type="ORF">IE53DRAFT_323334</name>
</gene>
<evidence type="ECO:0000313" key="1">
    <source>
        <dbReference type="EMBL" id="PWN54283.1"/>
    </source>
</evidence>
<dbReference type="EMBL" id="KZ819689">
    <property type="protein sequence ID" value="PWN54283.1"/>
    <property type="molecule type" value="Genomic_DNA"/>
</dbReference>